<gene>
    <name evidence="1" type="ORF">CPELLU_LOCUS471</name>
</gene>
<sequence length="52" mass="6030">KFQKDELEKSCSQLGIESIYVNMEDDLLPWNPTSMSNIFRDYIFKVGVDVVS</sequence>
<proteinExistence type="predicted"/>
<accession>A0A9N8VMA1</accession>
<comment type="caution">
    <text evidence="1">The sequence shown here is derived from an EMBL/GenBank/DDBJ whole genome shotgun (WGS) entry which is preliminary data.</text>
</comment>
<protein>
    <submittedName>
        <fullName evidence="1">5447_t:CDS:1</fullName>
    </submittedName>
</protein>
<dbReference type="OrthoDB" id="2352289at2759"/>
<dbReference type="AlphaFoldDB" id="A0A9N8VMA1"/>
<dbReference type="EMBL" id="CAJVQA010000134">
    <property type="protein sequence ID" value="CAG8457714.1"/>
    <property type="molecule type" value="Genomic_DNA"/>
</dbReference>
<organism evidence="1 2">
    <name type="scientific">Cetraspora pellucida</name>
    <dbReference type="NCBI Taxonomy" id="1433469"/>
    <lineage>
        <taxon>Eukaryota</taxon>
        <taxon>Fungi</taxon>
        <taxon>Fungi incertae sedis</taxon>
        <taxon>Mucoromycota</taxon>
        <taxon>Glomeromycotina</taxon>
        <taxon>Glomeromycetes</taxon>
        <taxon>Diversisporales</taxon>
        <taxon>Gigasporaceae</taxon>
        <taxon>Cetraspora</taxon>
    </lineage>
</organism>
<feature type="non-terminal residue" evidence="1">
    <location>
        <position position="1"/>
    </location>
</feature>
<reference evidence="1" key="1">
    <citation type="submission" date="2021-06" db="EMBL/GenBank/DDBJ databases">
        <authorList>
            <person name="Kallberg Y."/>
            <person name="Tangrot J."/>
            <person name="Rosling A."/>
        </authorList>
    </citation>
    <scope>NUCLEOTIDE SEQUENCE</scope>
    <source>
        <strain evidence="1">FL966</strain>
    </source>
</reference>
<name>A0A9N8VMA1_9GLOM</name>
<evidence type="ECO:0000313" key="1">
    <source>
        <dbReference type="EMBL" id="CAG8457714.1"/>
    </source>
</evidence>
<keyword evidence="2" id="KW-1185">Reference proteome</keyword>
<evidence type="ECO:0000313" key="2">
    <source>
        <dbReference type="Proteomes" id="UP000789759"/>
    </source>
</evidence>
<dbReference type="Proteomes" id="UP000789759">
    <property type="component" value="Unassembled WGS sequence"/>
</dbReference>